<name>A0A7W9FR74_9HYPH</name>
<evidence type="ECO:0000256" key="5">
    <source>
        <dbReference type="ARBA" id="ARBA00023136"/>
    </source>
</evidence>
<dbReference type="Pfam" id="PF07690">
    <property type="entry name" value="MFS_1"/>
    <property type="match status" value="1"/>
</dbReference>
<dbReference type="Proteomes" id="UP000523821">
    <property type="component" value="Unassembled WGS sequence"/>
</dbReference>
<keyword evidence="3 6" id="KW-0812">Transmembrane</keyword>
<feature type="transmembrane region" description="Helical" evidence="6">
    <location>
        <begin position="224"/>
        <end position="242"/>
    </location>
</feature>
<dbReference type="Gene3D" id="1.20.1720.10">
    <property type="entry name" value="Multidrug resistance protein D"/>
    <property type="match status" value="1"/>
</dbReference>
<evidence type="ECO:0000256" key="3">
    <source>
        <dbReference type="ARBA" id="ARBA00022692"/>
    </source>
</evidence>
<proteinExistence type="predicted"/>
<feature type="transmembrane region" description="Helical" evidence="6">
    <location>
        <begin position="254"/>
        <end position="278"/>
    </location>
</feature>
<feature type="transmembrane region" description="Helical" evidence="6">
    <location>
        <begin position="144"/>
        <end position="168"/>
    </location>
</feature>
<dbReference type="PANTHER" id="PTHR23502:SF132">
    <property type="entry name" value="POLYAMINE TRANSPORTER 2-RELATED"/>
    <property type="match status" value="1"/>
</dbReference>
<comment type="subcellular location">
    <subcellularLocation>
        <location evidence="1">Membrane</location>
        <topology evidence="1">Multi-pass membrane protein</topology>
    </subcellularLocation>
</comment>
<dbReference type="RefSeq" id="WP_183858695.1">
    <property type="nucleotide sequence ID" value="NZ_JACHOO010000016.1"/>
</dbReference>
<evidence type="ECO:0000313" key="9">
    <source>
        <dbReference type="Proteomes" id="UP000523821"/>
    </source>
</evidence>
<dbReference type="PROSITE" id="PS50850">
    <property type="entry name" value="MFS"/>
    <property type="match status" value="1"/>
</dbReference>
<evidence type="ECO:0000259" key="7">
    <source>
        <dbReference type="PROSITE" id="PS50850"/>
    </source>
</evidence>
<gene>
    <name evidence="8" type="ORF">GGQ63_004368</name>
</gene>
<keyword evidence="9" id="KW-1185">Reference proteome</keyword>
<evidence type="ECO:0000256" key="1">
    <source>
        <dbReference type="ARBA" id="ARBA00004141"/>
    </source>
</evidence>
<accession>A0A7W9FR74</accession>
<organism evidence="8 9">
    <name type="scientific">Prosthecomicrobium pneumaticum</name>
    <dbReference type="NCBI Taxonomy" id="81895"/>
    <lineage>
        <taxon>Bacteria</taxon>
        <taxon>Pseudomonadati</taxon>
        <taxon>Pseudomonadota</taxon>
        <taxon>Alphaproteobacteria</taxon>
        <taxon>Hyphomicrobiales</taxon>
        <taxon>Kaistiaceae</taxon>
        <taxon>Prosthecomicrobium</taxon>
    </lineage>
</organism>
<keyword evidence="2" id="KW-0813">Transport</keyword>
<feature type="transmembrane region" description="Helical" evidence="6">
    <location>
        <begin position="86"/>
        <end position="105"/>
    </location>
</feature>
<dbReference type="InterPro" id="IPR011701">
    <property type="entry name" value="MFS"/>
</dbReference>
<dbReference type="GO" id="GO:0022857">
    <property type="term" value="F:transmembrane transporter activity"/>
    <property type="evidence" value="ECO:0007669"/>
    <property type="project" value="InterPro"/>
</dbReference>
<feature type="transmembrane region" description="Helical" evidence="6">
    <location>
        <begin position="351"/>
        <end position="374"/>
    </location>
</feature>
<feature type="transmembrane region" description="Helical" evidence="6">
    <location>
        <begin position="290"/>
        <end position="312"/>
    </location>
</feature>
<dbReference type="InterPro" id="IPR020846">
    <property type="entry name" value="MFS_dom"/>
</dbReference>
<evidence type="ECO:0000256" key="4">
    <source>
        <dbReference type="ARBA" id="ARBA00022989"/>
    </source>
</evidence>
<dbReference type="SUPFAM" id="SSF103473">
    <property type="entry name" value="MFS general substrate transporter"/>
    <property type="match status" value="1"/>
</dbReference>
<comment type="caution">
    <text evidence="8">The sequence shown here is derived from an EMBL/GenBank/DDBJ whole genome shotgun (WGS) entry which is preliminary data.</text>
</comment>
<protein>
    <submittedName>
        <fullName evidence="8">DHA1 family bicyclomycin/chloramphenicol resistance-like MFS transporter</fullName>
    </submittedName>
</protein>
<evidence type="ECO:0000256" key="2">
    <source>
        <dbReference type="ARBA" id="ARBA00022448"/>
    </source>
</evidence>
<keyword evidence="4 6" id="KW-1133">Transmembrane helix</keyword>
<keyword evidence="5 6" id="KW-0472">Membrane</keyword>
<dbReference type="AlphaFoldDB" id="A0A7W9FR74"/>
<dbReference type="PANTHER" id="PTHR23502">
    <property type="entry name" value="MAJOR FACILITATOR SUPERFAMILY"/>
    <property type="match status" value="1"/>
</dbReference>
<feature type="transmembrane region" description="Helical" evidence="6">
    <location>
        <begin position="20"/>
        <end position="44"/>
    </location>
</feature>
<dbReference type="GO" id="GO:0005886">
    <property type="term" value="C:plasma membrane"/>
    <property type="evidence" value="ECO:0007669"/>
    <property type="project" value="TreeGrafter"/>
</dbReference>
<dbReference type="InterPro" id="IPR036259">
    <property type="entry name" value="MFS_trans_sf"/>
</dbReference>
<dbReference type="CDD" id="cd17320">
    <property type="entry name" value="MFS_MdfA_MDR_like"/>
    <property type="match status" value="1"/>
</dbReference>
<feature type="transmembrane region" description="Helical" evidence="6">
    <location>
        <begin position="56"/>
        <end position="74"/>
    </location>
</feature>
<evidence type="ECO:0000256" key="6">
    <source>
        <dbReference type="SAM" id="Phobius"/>
    </source>
</evidence>
<evidence type="ECO:0000313" key="8">
    <source>
        <dbReference type="EMBL" id="MBB5755266.1"/>
    </source>
</evidence>
<feature type="transmembrane region" description="Helical" evidence="6">
    <location>
        <begin position="174"/>
        <end position="192"/>
    </location>
</feature>
<reference evidence="8 9" key="1">
    <citation type="submission" date="2020-08" db="EMBL/GenBank/DDBJ databases">
        <title>Genomic Encyclopedia of Type Strains, Phase IV (KMG-IV): sequencing the most valuable type-strain genomes for metagenomic binning, comparative biology and taxonomic classification.</title>
        <authorList>
            <person name="Goeker M."/>
        </authorList>
    </citation>
    <scope>NUCLEOTIDE SEQUENCE [LARGE SCALE GENOMIC DNA]</scope>
    <source>
        <strain evidence="8 9">DSM 16268</strain>
    </source>
</reference>
<feature type="domain" description="Major facilitator superfamily (MFS) profile" evidence="7">
    <location>
        <begin position="16"/>
        <end position="406"/>
    </location>
</feature>
<dbReference type="EMBL" id="JACHOO010000016">
    <property type="protein sequence ID" value="MBB5755266.1"/>
    <property type="molecule type" value="Genomic_DNA"/>
</dbReference>
<sequence length="417" mass="44771">MSSVTREGARAGEPSFVEFVALIALMMSLAAMSIDNLLPAFGYIASDFRLADPNRAQLVVAVYMIGFGLMQLVYGPLSDIIGRRPSVLLGLAIYAVGSLMAVFVGSFEAVLVARFVQGMGVASVRVLAPAIVRDRFDGREMARVMSFSMMIFLIIPIVAPSLGAVTLLFGSWHLIFLSMLALCLIIAVWFSLRMPETLAPERRLPFSVRGILDGMKLCLTNRVAFGYSTAMALMMGALMGYISSAQQIFETDVYALGPIFTAVFGAIAALMAVASFLNARLVRQLGMRRISHTGIIGFAIFGLIQVLLALVFDGKPPFLLFAAALAANQFLFALTVGNFSAMSMEPLGRVAGTASSFIGFYTTLLGAAIGTVVGQAFDGTVLPLGLGYFFCGAAGLAVVWWTERYRLFVPHNPDPAR</sequence>
<feature type="transmembrane region" description="Helical" evidence="6">
    <location>
        <begin position="318"/>
        <end position="339"/>
    </location>
</feature>
<feature type="transmembrane region" description="Helical" evidence="6">
    <location>
        <begin position="380"/>
        <end position="401"/>
    </location>
</feature>